<dbReference type="InterPro" id="IPR029058">
    <property type="entry name" value="AB_hydrolase_fold"/>
</dbReference>
<feature type="region of interest" description="Disordered" evidence="3">
    <location>
        <begin position="1"/>
        <end position="20"/>
    </location>
</feature>
<protein>
    <submittedName>
        <fullName evidence="4">PHB depolymerase family esterase</fullName>
    </submittedName>
</protein>
<name>A0ABU2N4U9_9PSEU</name>
<organism evidence="4 5">
    <name type="scientific">Pseudonocardia charpentierae</name>
    <dbReference type="NCBI Taxonomy" id="3075545"/>
    <lineage>
        <taxon>Bacteria</taxon>
        <taxon>Bacillati</taxon>
        <taxon>Actinomycetota</taxon>
        <taxon>Actinomycetes</taxon>
        <taxon>Pseudonocardiales</taxon>
        <taxon>Pseudonocardiaceae</taxon>
        <taxon>Pseudonocardia</taxon>
    </lineage>
</organism>
<dbReference type="InterPro" id="IPR010126">
    <property type="entry name" value="Esterase_phb"/>
</dbReference>
<dbReference type="PANTHER" id="PTHR43037">
    <property type="entry name" value="UNNAMED PRODUCT-RELATED"/>
    <property type="match status" value="1"/>
</dbReference>
<evidence type="ECO:0000256" key="3">
    <source>
        <dbReference type="SAM" id="MobiDB-lite"/>
    </source>
</evidence>
<evidence type="ECO:0000256" key="2">
    <source>
        <dbReference type="ARBA" id="ARBA00022801"/>
    </source>
</evidence>
<proteinExistence type="predicted"/>
<keyword evidence="1" id="KW-0732">Signal</keyword>
<dbReference type="InterPro" id="IPR050955">
    <property type="entry name" value="Plant_Biomass_Hydrol_Est"/>
</dbReference>
<evidence type="ECO:0000256" key="1">
    <source>
        <dbReference type="ARBA" id="ARBA00022729"/>
    </source>
</evidence>
<evidence type="ECO:0000313" key="4">
    <source>
        <dbReference type="EMBL" id="MDT0348736.1"/>
    </source>
</evidence>
<keyword evidence="2" id="KW-0378">Hydrolase</keyword>
<sequence length="304" mass="31383">MRGLRAAFRPARGAEPQQRHRRRVTWPLSIALLLCLAGCAAAVVAPPAPPGTRTVTLHTPDGDRSAIVHRAASAAPGAPLVVVLHGARGTARDMRAKLGWDALADRERLVVAYPDGLDHTWNAGRCCGSARDRKVDDVGFLDELVATLRRDDGVGAVYAVGFSNGAMMSYAWACARPGALAGIGPVAGALTVDCPAPAPLTVVAVHGTRDERVPFEGGRGPSGVDFRSFDASLAPFRTAAACPATGVQAVAAPARVDDRSCDGHAVVSDVVDGFTHVWPGAGPAAGTTTGPLDATGFLWAHLQG</sequence>
<dbReference type="Gene3D" id="3.40.50.1820">
    <property type="entry name" value="alpha/beta hydrolase"/>
    <property type="match status" value="1"/>
</dbReference>
<dbReference type="Pfam" id="PF10503">
    <property type="entry name" value="Esterase_PHB"/>
    <property type="match status" value="1"/>
</dbReference>
<dbReference type="Proteomes" id="UP001183202">
    <property type="component" value="Unassembled WGS sequence"/>
</dbReference>
<evidence type="ECO:0000313" key="5">
    <source>
        <dbReference type="Proteomes" id="UP001183202"/>
    </source>
</evidence>
<dbReference type="RefSeq" id="WP_311554669.1">
    <property type="nucleotide sequence ID" value="NZ_JAVREJ010000002.1"/>
</dbReference>
<reference evidence="5" key="1">
    <citation type="submission" date="2023-07" db="EMBL/GenBank/DDBJ databases">
        <title>30 novel species of actinomycetes from the DSMZ collection.</title>
        <authorList>
            <person name="Nouioui I."/>
        </authorList>
    </citation>
    <scope>NUCLEOTIDE SEQUENCE [LARGE SCALE GENOMIC DNA]</scope>
    <source>
        <strain evidence="5">DSM 45834</strain>
    </source>
</reference>
<keyword evidence="5" id="KW-1185">Reference proteome</keyword>
<dbReference type="EMBL" id="JAVREJ010000002">
    <property type="protein sequence ID" value="MDT0348736.1"/>
    <property type="molecule type" value="Genomic_DNA"/>
</dbReference>
<dbReference type="SUPFAM" id="SSF53474">
    <property type="entry name" value="alpha/beta-Hydrolases"/>
    <property type="match status" value="1"/>
</dbReference>
<accession>A0ABU2N4U9</accession>
<gene>
    <name evidence="4" type="ORF">RM445_04275</name>
</gene>
<comment type="caution">
    <text evidence="4">The sequence shown here is derived from an EMBL/GenBank/DDBJ whole genome shotgun (WGS) entry which is preliminary data.</text>
</comment>
<dbReference type="PANTHER" id="PTHR43037:SF1">
    <property type="entry name" value="BLL1128 PROTEIN"/>
    <property type="match status" value="1"/>
</dbReference>